<evidence type="ECO:0000256" key="1">
    <source>
        <dbReference type="SAM" id="Coils"/>
    </source>
</evidence>
<sequence length="336" mass="36257">MTIENTEAPDNSGLPASGAATETNLPDAAGSTAAPAQTAPVDDNAPKSMLEAIEAAVPGASSEGAKPEVAAVDKPPVDPNAPPKDDAAEDITKMPEGLSKGAQERFQRLANDNKEVKQRLEEVQSAVEPFRQALQENGVRQEQFEMATGYIGLINKGDYRGALAIMDKERQQLALMIGEPLEGVDALSDHPDLREAVDSFQITEPHALELARQRSQQQMQQQRQQEQQQTQQFHLQQQQATQQGTQAVDAFCKQMMKSDLDYAKVEAILLPQIQSGLLKDVPPSRWAAVVESTYKMIKASAGAGKQTPSTPPLRGNGLDSPGNAPKTMHEAMWGGT</sequence>
<comment type="caution">
    <text evidence="3">The sequence shown here is derived from an EMBL/GenBank/DDBJ whole genome shotgun (WGS) entry which is preliminary data.</text>
</comment>
<dbReference type="RefSeq" id="WP_195874995.1">
    <property type="nucleotide sequence ID" value="NZ_JADOEL010000003.1"/>
</dbReference>
<feature type="region of interest" description="Disordered" evidence="2">
    <location>
        <begin position="300"/>
        <end position="336"/>
    </location>
</feature>
<feature type="coiled-coil region" evidence="1">
    <location>
        <begin position="99"/>
        <end position="126"/>
    </location>
</feature>
<protein>
    <submittedName>
        <fullName evidence="3">Uncharacterized protein</fullName>
    </submittedName>
</protein>
<evidence type="ECO:0000256" key="2">
    <source>
        <dbReference type="SAM" id="MobiDB-lite"/>
    </source>
</evidence>
<feature type="compositionally biased region" description="Low complexity" evidence="2">
    <location>
        <begin position="28"/>
        <end position="40"/>
    </location>
</feature>
<name>A0ABS0EQZ2_9BURK</name>
<reference evidence="3 4" key="1">
    <citation type="submission" date="2020-11" db="EMBL/GenBank/DDBJ databases">
        <title>WGS of Herminiimonas contaminans strain Marseille-Q4544 isolated from planarians Schmidtea mediterranea.</title>
        <authorList>
            <person name="Kangale L."/>
        </authorList>
    </citation>
    <scope>NUCLEOTIDE SEQUENCE [LARGE SCALE GENOMIC DNA]</scope>
    <source>
        <strain evidence="3 4">Marseille-Q4544</strain>
    </source>
</reference>
<accession>A0ABS0EQZ2</accession>
<dbReference type="EMBL" id="JADOEL010000003">
    <property type="protein sequence ID" value="MBF8177241.1"/>
    <property type="molecule type" value="Genomic_DNA"/>
</dbReference>
<evidence type="ECO:0000313" key="4">
    <source>
        <dbReference type="Proteomes" id="UP000657372"/>
    </source>
</evidence>
<gene>
    <name evidence="3" type="ORF">IXC47_06070</name>
</gene>
<feature type="region of interest" description="Disordered" evidence="2">
    <location>
        <begin position="1"/>
        <end position="89"/>
    </location>
</feature>
<evidence type="ECO:0000313" key="3">
    <source>
        <dbReference type="EMBL" id="MBF8177241.1"/>
    </source>
</evidence>
<dbReference type="Proteomes" id="UP000657372">
    <property type="component" value="Unassembled WGS sequence"/>
</dbReference>
<keyword evidence="4" id="KW-1185">Reference proteome</keyword>
<keyword evidence="1" id="KW-0175">Coiled coil</keyword>
<proteinExistence type="predicted"/>
<organism evidence="3 4">
    <name type="scientific">Herminiimonas contaminans</name>
    <dbReference type="NCBI Taxonomy" id="1111140"/>
    <lineage>
        <taxon>Bacteria</taxon>
        <taxon>Pseudomonadati</taxon>
        <taxon>Pseudomonadota</taxon>
        <taxon>Betaproteobacteria</taxon>
        <taxon>Burkholderiales</taxon>
        <taxon>Oxalobacteraceae</taxon>
        <taxon>Herminiimonas</taxon>
    </lineage>
</organism>